<dbReference type="Proteomes" id="UP001596302">
    <property type="component" value="Unassembled WGS sequence"/>
</dbReference>
<dbReference type="EC" id="1.20.4.1" evidence="4"/>
<dbReference type="PANTHER" id="PTHR30041:SF4">
    <property type="entry name" value="ARSENATE REDUCTASE"/>
    <property type="match status" value="1"/>
</dbReference>
<keyword evidence="5" id="KW-1185">Reference proteome</keyword>
<dbReference type="PANTHER" id="PTHR30041">
    <property type="entry name" value="ARSENATE REDUCTASE"/>
    <property type="match status" value="1"/>
</dbReference>
<evidence type="ECO:0000256" key="3">
    <source>
        <dbReference type="PROSITE-ProRule" id="PRU01282"/>
    </source>
</evidence>
<dbReference type="PROSITE" id="PS51353">
    <property type="entry name" value="ARSC"/>
    <property type="match status" value="1"/>
</dbReference>
<evidence type="ECO:0000256" key="2">
    <source>
        <dbReference type="ARBA" id="ARBA00023002"/>
    </source>
</evidence>
<evidence type="ECO:0000313" key="5">
    <source>
        <dbReference type="Proteomes" id="UP001596302"/>
    </source>
</evidence>
<organism evidence="4 5">
    <name type="scientific">Pseudonocardia hispaniensis</name>
    <dbReference type="NCBI Taxonomy" id="904933"/>
    <lineage>
        <taxon>Bacteria</taxon>
        <taxon>Bacillati</taxon>
        <taxon>Actinomycetota</taxon>
        <taxon>Actinomycetes</taxon>
        <taxon>Pseudonocardiales</taxon>
        <taxon>Pseudonocardiaceae</taxon>
        <taxon>Pseudonocardia</taxon>
    </lineage>
</organism>
<dbReference type="SUPFAM" id="SSF52833">
    <property type="entry name" value="Thioredoxin-like"/>
    <property type="match status" value="1"/>
</dbReference>
<dbReference type="NCBIfam" id="TIGR00014">
    <property type="entry name" value="arsC"/>
    <property type="match status" value="1"/>
</dbReference>
<comment type="caution">
    <text evidence="4">The sequence shown here is derived from an EMBL/GenBank/DDBJ whole genome shotgun (WGS) entry which is preliminary data.</text>
</comment>
<name>A0ABW1J1D9_9PSEU</name>
<accession>A0ABW1J1D9</accession>
<dbReference type="Pfam" id="PF03960">
    <property type="entry name" value="ArsC"/>
    <property type="match status" value="1"/>
</dbReference>
<comment type="similarity">
    <text evidence="1 3">Belongs to the ArsC family.</text>
</comment>
<protein>
    <submittedName>
        <fullName evidence="4">Arsenate reductase (Glutaredoxin)</fullName>
        <ecNumber evidence="4">1.20.4.1</ecNumber>
    </submittedName>
</protein>
<dbReference type="InterPro" id="IPR006659">
    <property type="entry name" value="Arsenate_reductase"/>
</dbReference>
<gene>
    <name evidence="4" type="primary">arsC</name>
    <name evidence="4" type="ORF">ACFQE5_10240</name>
</gene>
<dbReference type="EMBL" id="JBHSQW010000023">
    <property type="protein sequence ID" value="MFC5994588.1"/>
    <property type="molecule type" value="Genomic_DNA"/>
</dbReference>
<dbReference type="Gene3D" id="3.40.30.10">
    <property type="entry name" value="Glutaredoxin"/>
    <property type="match status" value="1"/>
</dbReference>
<evidence type="ECO:0000313" key="4">
    <source>
        <dbReference type="EMBL" id="MFC5994588.1"/>
    </source>
</evidence>
<sequence>MATADRPVVWHNPRCSKSRGALDLLTERGVDADVVRYLDDAPTRAELEDVLRRLGTDDPRAITRTGEARYRELGLADADRDALLDALAANPILIERPIVLLGDRAVVARPPEKLLDLLGD</sequence>
<evidence type="ECO:0000256" key="1">
    <source>
        <dbReference type="ARBA" id="ARBA00007198"/>
    </source>
</evidence>
<proteinExistence type="inferred from homology"/>
<dbReference type="InterPro" id="IPR006660">
    <property type="entry name" value="Arsenate_reductase-like"/>
</dbReference>
<dbReference type="InterPro" id="IPR036249">
    <property type="entry name" value="Thioredoxin-like_sf"/>
</dbReference>
<dbReference type="GO" id="GO:0008794">
    <property type="term" value="F:arsenate reductase (glutaredoxin) activity"/>
    <property type="evidence" value="ECO:0007669"/>
    <property type="project" value="UniProtKB-EC"/>
</dbReference>
<dbReference type="CDD" id="cd03034">
    <property type="entry name" value="ArsC_ArsC"/>
    <property type="match status" value="1"/>
</dbReference>
<reference evidence="5" key="1">
    <citation type="journal article" date="2019" name="Int. J. Syst. Evol. Microbiol.">
        <title>The Global Catalogue of Microorganisms (GCM) 10K type strain sequencing project: providing services to taxonomists for standard genome sequencing and annotation.</title>
        <authorList>
            <consortium name="The Broad Institute Genomics Platform"/>
            <consortium name="The Broad Institute Genome Sequencing Center for Infectious Disease"/>
            <person name="Wu L."/>
            <person name="Ma J."/>
        </authorList>
    </citation>
    <scope>NUCLEOTIDE SEQUENCE [LARGE SCALE GENOMIC DNA]</scope>
    <source>
        <strain evidence="5">CCM 8391</strain>
    </source>
</reference>
<dbReference type="RefSeq" id="WP_379584610.1">
    <property type="nucleotide sequence ID" value="NZ_JBHSQW010000023.1"/>
</dbReference>
<keyword evidence="2 4" id="KW-0560">Oxidoreductase</keyword>